<dbReference type="PANTHER" id="PTHR11049">
    <property type="entry name" value="ACYL COENZYME A THIOESTER HYDROLASE"/>
    <property type="match status" value="1"/>
</dbReference>
<dbReference type="RefSeq" id="WP_093214671.1">
    <property type="nucleotide sequence ID" value="NZ_FNFL01000003.1"/>
</dbReference>
<keyword evidence="2 3" id="KW-0378">Hydrolase</keyword>
<dbReference type="Proteomes" id="UP000198694">
    <property type="component" value="Unassembled WGS sequence"/>
</dbReference>
<sequence>MEEKPCVASLTVKNSHVLPPDTNSHGTLFGGKLMAHIDDVAAIAARRHARKPVVTASTDSVDFLAPVKEGDTICLEAFVTWTRNTSMEVFIKAVTEDLDTGERKVCTTAFVTMVALGEDNRPAVVPAVYPETEEEIFLHKEAPRRAELRKERRTNSKEMARTFGTRFPWNEKTRMDDK</sequence>
<dbReference type="AlphaFoldDB" id="A0A1G8ZSM5"/>
<dbReference type="EMBL" id="FNFL01000003">
    <property type="protein sequence ID" value="SDK17365.1"/>
    <property type="molecule type" value="Genomic_DNA"/>
</dbReference>
<dbReference type="SUPFAM" id="SSF54637">
    <property type="entry name" value="Thioesterase/thiol ester dehydrase-isomerase"/>
    <property type="match status" value="1"/>
</dbReference>
<protein>
    <submittedName>
        <fullName evidence="5">Acyl-CoA hydrolase</fullName>
    </submittedName>
</protein>
<gene>
    <name evidence="5" type="ORF">SAMN05216243_2167</name>
</gene>
<comment type="similarity">
    <text evidence="1">Belongs to the acyl coenzyme A hydrolase family.</text>
</comment>
<dbReference type="InterPro" id="IPR040170">
    <property type="entry name" value="Cytosol_ACT"/>
</dbReference>
<dbReference type="InterPro" id="IPR006683">
    <property type="entry name" value="Thioestr_dom"/>
</dbReference>
<dbReference type="STRING" id="407036.SAMN05216243_2167"/>
<feature type="domain" description="HotDog ACOT-type" evidence="4">
    <location>
        <begin position="7"/>
        <end position="119"/>
    </location>
</feature>
<evidence type="ECO:0000259" key="4">
    <source>
        <dbReference type="PROSITE" id="PS51770"/>
    </source>
</evidence>
<dbReference type="Pfam" id="PF03061">
    <property type="entry name" value="4HBT"/>
    <property type="match status" value="1"/>
</dbReference>
<dbReference type="PROSITE" id="PS51770">
    <property type="entry name" value="HOTDOG_ACOT"/>
    <property type="match status" value="1"/>
</dbReference>
<proteinExistence type="inferred from homology"/>
<dbReference type="InterPro" id="IPR029069">
    <property type="entry name" value="HotDog_dom_sf"/>
</dbReference>
<dbReference type="GO" id="GO:0009062">
    <property type="term" value="P:fatty acid catabolic process"/>
    <property type="evidence" value="ECO:0007669"/>
    <property type="project" value="TreeGrafter"/>
</dbReference>
<evidence type="ECO:0000256" key="1">
    <source>
        <dbReference type="ARBA" id="ARBA00010458"/>
    </source>
</evidence>
<dbReference type="OrthoDB" id="9791628at2"/>
<accession>A0A1G8ZSM5</accession>
<reference evidence="5 6" key="1">
    <citation type="submission" date="2016-10" db="EMBL/GenBank/DDBJ databases">
        <authorList>
            <person name="de Groot N.N."/>
        </authorList>
    </citation>
    <scope>NUCLEOTIDE SEQUENCE [LARGE SCALE GENOMIC DNA]</scope>
    <source>
        <strain evidence="5 6">CGMCC 1.6502</strain>
    </source>
</reference>
<keyword evidence="6" id="KW-1185">Reference proteome</keyword>
<evidence type="ECO:0000313" key="6">
    <source>
        <dbReference type="Proteomes" id="UP000198694"/>
    </source>
</evidence>
<dbReference type="CDD" id="cd03442">
    <property type="entry name" value="BFIT_BACH"/>
    <property type="match status" value="1"/>
</dbReference>
<dbReference type="GO" id="GO:0006637">
    <property type="term" value="P:acyl-CoA metabolic process"/>
    <property type="evidence" value="ECO:0007669"/>
    <property type="project" value="TreeGrafter"/>
</dbReference>
<dbReference type="PANTHER" id="PTHR11049:SF24">
    <property type="entry name" value="CYTOSOLIC ACYL COENZYME A THIOESTER HYDROLASE"/>
    <property type="match status" value="1"/>
</dbReference>
<dbReference type="InterPro" id="IPR033120">
    <property type="entry name" value="HOTDOG_ACOT"/>
</dbReference>
<evidence type="ECO:0000256" key="2">
    <source>
        <dbReference type="ARBA" id="ARBA00022801"/>
    </source>
</evidence>
<organism evidence="5 6">
    <name type="scientific">Sediminibacillus albus</name>
    <dbReference type="NCBI Taxonomy" id="407036"/>
    <lineage>
        <taxon>Bacteria</taxon>
        <taxon>Bacillati</taxon>
        <taxon>Bacillota</taxon>
        <taxon>Bacilli</taxon>
        <taxon>Bacillales</taxon>
        <taxon>Bacillaceae</taxon>
        <taxon>Sediminibacillus</taxon>
    </lineage>
</organism>
<dbReference type="GO" id="GO:0052816">
    <property type="term" value="F:long-chain fatty acyl-CoA hydrolase activity"/>
    <property type="evidence" value="ECO:0007669"/>
    <property type="project" value="TreeGrafter"/>
</dbReference>
<dbReference type="Gene3D" id="3.10.129.10">
    <property type="entry name" value="Hotdog Thioesterase"/>
    <property type="match status" value="1"/>
</dbReference>
<name>A0A1G8ZSM5_9BACI</name>
<evidence type="ECO:0000313" key="5">
    <source>
        <dbReference type="EMBL" id="SDK17365.1"/>
    </source>
</evidence>
<evidence type="ECO:0000256" key="3">
    <source>
        <dbReference type="PROSITE-ProRule" id="PRU01106"/>
    </source>
</evidence>
<dbReference type="GO" id="GO:0005829">
    <property type="term" value="C:cytosol"/>
    <property type="evidence" value="ECO:0007669"/>
    <property type="project" value="TreeGrafter"/>
</dbReference>